<feature type="signal peptide" evidence="1">
    <location>
        <begin position="1"/>
        <end position="22"/>
    </location>
</feature>
<evidence type="ECO:0000256" key="1">
    <source>
        <dbReference type="SAM" id="SignalP"/>
    </source>
</evidence>
<protein>
    <submittedName>
        <fullName evidence="2">Uncharacterized protein</fullName>
    </submittedName>
</protein>
<keyword evidence="3" id="KW-1185">Reference proteome</keyword>
<name>A0A158KTC9_9BURK</name>
<dbReference type="RefSeq" id="WP_087660165.1">
    <property type="nucleotide sequence ID" value="NZ_FCOL02000111.1"/>
</dbReference>
<comment type="caution">
    <text evidence="2">The sequence shown here is derived from an EMBL/GenBank/DDBJ whole genome shotgun (WGS) entry which is preliminary data.</text>
</comment>
<gene>
    <name evidence="2" type="ORF">AWB67_06557</name>
</gene>
<proteinExistence type="predicted"/>
<organism evidence="2 3">
    <name type="scientific">Caballeronia terrestris</name>
    <dbReference type="NCBI Taxonomy" id="1226301"/>
    <lineage>
        <taxon>Bacteria</taxon>
        <taxon>Pseudomonadati</taxon>
        <taxon>Pseudomonadota</taxon>
        <taxon>Betaproteobacteria</taxon>
        <taxon>Burkholderiales</taxon>
        <taxon>Burkholderiaceae</taxon>
        <taxon>Caballeronia</taxon>
    </lineage>
</organism>
<evidence type="ECO:0000313" key="3">
    <source>
        <dbReference type="Proteomes" id="UP000054925"/>
    </source>
</evidence>
<feature type="chain" id="PRO_5011112277" evidence="1">
    <location>
        <begin position="23"/>
        <end position="776"/>
    </location>
</feature>
<sequence>MTMRSVLAAVSAAAVFIPSVRAEEQKTVYGLREQAARVQTDAFSAAADRSVALNAMQQHIDAAKQAAWKSSNAAATLRVTTYTSAKAAGMIPIVGGMVEDADDKVWQNVQSFYDRTFIDYIQTSLSQAWAKGEPIGGLTREQARQRLLNGDKINAPAATAYVSNLLRDNRGDFQDLPGPIQNQLQNAALGFLARALDDTAALSAATAEEVRRLDAALKKYGHALRGRDEREKARARRADLRAALKQDTSQLATDMQLTPLNNVQRAVQTRTTTSAYFRESANQLDAMSTGFQLVGDDRAAAAASKAAKASRFMQSWLLVLAGDPLSIIPTFTNAISLFGQATTDPSAEVLTSLRQIDAKIDAYHAEVMQQLGAISLMIHELQSAAAFQAAGGTNSCHTWLRNATELRADLVVHEAGSHGSFGTVEYFWPLYSFNARQISEMLRDGQLQSCLTGMLTVFSRSEDLNAAIQLPDENPSNSNQLATPNISLSKQWGLVRAFVNNNFLPESKTTYLSVRDTSSSLTEAIPRMSSASAEMFLRFGRLYNPAAVARLGSYAAGLHHFYAFSKWSENTGKLVVQDALTATELSIEQMQVLFGGPMIEVGAAALTNWPAFLEGRCRQLLTRCDPASGDQMRTAVIDILKQNGVLRYNVGASLISSHARAKNVRAISYGFVLEHANSVGDEATLLALLGNELPGGGKPRWNAEHSEWHWTLKDIDLPFPSPSQLADGTLRFPAAFYELLRIGDQLATELATYEMALEDRKKAIDAAKSVDTSMSK</sequence>
<evidence type="ECO:0000313" key="2">
    <source>
        <dbReference type="EMBL" id="SAL83989.1"/>
    </source>
</evidence>
<keyword evidence="1" id="KW-0732">Signal</keyword>
<dbReference type="AlphaFoldDB" id="A0A158KTC9"/>
<dbReference type="Proteomes" id="UP000054925">
    <property type="component" value="Unassembled WGS sequence"/>
</dbReference>
<accession>A0A158KTC9</accession>
<dbReference type="EMBL" id="FCOL02000111">
    <property type="protein sequence ID" value="SAL83989.1"/>
    <property type="molecule type" value="Genomic_DNA"/>
</dbReference>
<reference evidence="2" key="1">
    <citation type="submission" date="2016-01" db="EMBL/GenBank/DDBJ databases">
        <authorList>
            <person name="Peeters C."/>
        </authorList>
    </citation>
    <scope>NUCLEOTIDE SEQUENCE [LARGE SCALE GENOMIC DNA]</scope>
    <source>
        <strain evidence="2">LMG 22937</strain>
    </source>
</reference>